<organism evidence="3 4">
    <name type="scientific">Streptomyces melanosporofaciens</name>
    <dbReference type="NCBI Taxonomy" id="67327"/>
    <lineage>
        <taxon>Bacteria</taxon>
        <taxon>Bacillati</taxon>
        <taxon>Actinomycetota</taxon>
        <taxon>Actinomycetes</taxon>
        <taxon>Kitasatosporales</taxon>
        <taxon>Streptomycetaceae</taxon>
        <taxon>Streptomyces</taxon>
        <taxon>Streptomyces violaceusniger group</taxon>
    </lineage>
</organism>
<dbReference type="PANTHER" id="PTHR43194">
    <property type="entry name" value="HYDROLASE ALPHA/BETA FOLD FAMILY"/>
    <property type="match status" value="1"/>
</dbReference>
<dbReference type="InterPro" id="IPR000073">
    <property type="entry name" value="AB_hydrolase_1"/>
</dbReference>
<evidence type="ECO:0000313" key="4">
    <source>
        <dbReference type="Proteomes" id="UP000198609"/>
    </source>
</evidence>
<dbReference type="Proteomes" id="UP000198609">
    <property type="component" value="Unassembled WGS sequence"/>
</dbReference>
<dbReference type="PANTHER" id="PTHR43194:SF2">
    <property type="entry name" value="PEROXISOMAL MEMBRANE PROTEIN LPX1"/>
    <property type="match status" value="1"/>
</dbReference>
<dbReference type="AlphaFoldDB" id="A0A1H5BLP5"/>
<proteinExistence type="predicted"/>
<protein>
    <submittedName>
        <fullName evidence="3">Lysophospholipase, alpha-beta hydrolase superfamily</fullName>
    </submittedName>
</protein>
<evidence type="ECO:0000256" key="1">
    <source>
        <dbReference type="SAM" id="MobiDB-lite"/>
    </source>
</evidence>
<evidence type="ECO:0000313" key="3">
    <source>
        <dbReference type="EMBL" id="SED55305.1"/>
    </source>
</evidence>
<gene>
    <name evidence="3" type="ORF">SAMN04490356_8946</name>
</gene>
<sequence>MAMIDTGRDTCDGAGSGTGSGTGDDADPATDHGGPYTGPDGVRLHVQRLSPPDGRPPAATAVLIHGLLTDSLASWYFTVAPDLAAAGLEVVMYDQRGHGRSERPGSGYRLDTFVTDLERLLDRLDITGPVHLVGNCFGGTVAFAYAMRHPERVAGIAVIEAKPATESWLTEISGILRRVVAELVVHEAESLAWVSAHRGAHTARLAKSAARLVRTTTIAEDVPESRVVSEEQVGAVRCPVLAVYGADSELAGQGRWLESVLPGTRTVVLPGQGHSVLAEAPTRIRELLLSWIHGGEPDTGAPAADAALEAREADAS</sequence>
<name>A0A1H5BLP5_STRMJ</name>
<keyword evidence="3" id="KW-0378">Hydrolase</keyword>
<evidence type="ECO:0000259" key="2">
    <source>
        <dbReference type="Pfam" id="PF00561"/>
    </source>
</evidence>
<dbReference type="InterPro" id="IPR050228">
    <property type="entry name" value="Carboxylesterase_BioH"/>
</dbReference>
<dbReference type="EMBL" id="FNST01000002">
    <property type="protein sequence ID" value="SED55305.1"/>
    <property type="molecule type" value="Genomic_DNA"/>
</dbReference>
<dbReference type="InterPro" id="IPR029058">
    <property type="entry name" value="AB_hydrolase_fold"/>
</dbReference>
<keyword evidence="4" id="KW-1185">Reference proteome</keyword>
<dbReference type="SUPFAM" id="SSF53474">
    <property type="entry name" value="alpha/beta-Hydrolases"/>
    <property type="match status" value="1"/>
</dbReference>
<feature type="compositionally biased region" description="Basic and acidic residues" evidence="1">
    <location>
        <begin position="1"/>
        <end position="11"/>
    </location>
</feature>
<dbReference type="RefSeq" id="WP_093469487.1">
    <property type="nucleotide sequence ID" value="NZ_FNST01000002.1"/>
</dbReference>
<accession>A0A1H5BLP5</accession>
<feature type="domain" description="AB hydrolase-1" evidence="2">
    <location>
        <begin position="62"/>
        <end position="277"/>
    </location>
</feature>
<dbReference type="PRINTS" id="PR00111">
    <property type="entry name" value="ABHYDROLASE"/>
</dbReference>
<feature type="region of interest" description="Disordered" evidence="1">
    <location>
        <begin position="1"/>
        <end position="53"/>
    </location>
</feature>
<reference evidence="4" key="1">
    <citation type="submission" date="2016-10" db="EMBL/GenBank/DDBJ databases">
        <authorList>
            <person name="Varghese N."/>
            <person name="Submissions S."/>
        </authorList>
    </citation>
    <scope>NUCLEOTIDE SEQUENCE [LARGE SCALE GENOMIC DNA]</scope>
    <source>
        <strain evidence="4">DSM 40318</strain>
    </source>
</reference>
<dbReference type="Pfam" id="PF00561">
    <property type="entry name" value="Abhydrolase_1"/>
    <property type="match status" value="1"/>
</dbReference>
<dbReference type="Gene3D" id="3.40.50.1820">
    <property type="entry name" value="alpha/beta hydrolase"/>
    <property type="match status" value="1"/>
</dbReference>
<dbReference type="GO" id="GO:0016787">
    <property type="term" value="F:hydrolase activity"/>
    <property type="evidence" value="ECO:0007669"/>
    <property type="project" value="UniProtKB-KW"/>
</dbReference>